<proteinExistence type="predicted"/>
<gene>
    <name evidence="1" type="ORF">TRN7648_00093</name>
</gene>
<evidence type="ECO:0008006" key="3">
    <source>
        <dbReference type="Google" id="ProtNLM"/>
    </source>
</evidence>
<protein>
    <recommendedName>
        <fullName evidence="3">DUF4274 domain-containing protein</fullName>
    </recommendedName>
</protein>
<keyword evidence="2" id="KW-1185">Reference proteome</keyword>
<evidence type="ECO:0000313" key="2">
    <source>
        <dbReference type="Proteomes" id="UP000054935"/>
    </source>
</evidence>
<dbReference type="STRING" id="441103.TRN7648_00093"/>
<reference evidence="1 2" key="1">
    <citation type="submission" date="2015-09" db="EMBL/GenBank/DDBJ databases">
        <authorList>
            <consortium name="Swine Surveillance"/>
        </authorList>
    </citation>
    <scope>NUCLEOTIDE SEQUENCE [LARGE SCALE GENOMIC DNA]</scope>
    <source>
        <strain evidence="1 2">CECT 7648</strain>
    </source>
</reference>
<sequence>MPHRALLGGLAVAPALATIVLPLPTLAVAVGVAISGASSIYAMVASVNVDAELQAADRAGLPLLAKSVRISPPDDLPSFAQMRESLAAALIPATRDMERGFPMDRSTAIAQAHRQIMQAWGVDTPEALSRDETLDLYLLDQLLRATAPEAGRIAQMFHQPGVVLDIRAEVDRIAEHRALFDRDHAAFLSTQLLWGRTLRDHAPSSLLTALQALRVPDIDLWHRIVLEHDPRDPDQRAAALWCLRQRSCDRATVAAFLAFLAAEDGLRAAALRGDQVFLDTVQDIIEAWNAGKYRTQELALEPSDAIAQDAPRMTAALDELAQITGHRRWADPHGAFVDYTGRTPAQRAFWDIRAGRLIAAPNLGAFVDLPEHLPV</sequence>
<dbReference type="EMBL" id="CYSE01000001">
    <property type="protein sequence ID" value="CUH74805.1"/>
    <property type="molecule type" value="Genomic_DNA"/>
</dbReference>
<dbReference type="AlphaFoldDB" id="A0A0P1G001"/>
<name>A0A0P1G001_9RHOB</name>
<organism evidence="1 2">
    <name type="scientific">Tropicibacter naphthalenivorans</name>
    <dbReference type="NCBI Taxonomy" id="441103"/>
    <lineage>
        <taxon>Bacteria</taxon>
        <taxon>Pseudomonadati</taxon>
        <taxon>Pseudomonadota</taxon>
        <taxon>Alphaproteobacteria</taxon>
        <taxon>Rhodobacterales</taxon>
        <taxon>Roseobacteraceae</taxon>
        <taxon>Tropicibacter</taxon>
    </lineage>
</organism>
<dbReference type="Proteomes" id="UP000054935">
    <property type="component" value="Unassembled WGS sequence"/>
</dbReference>
<accession>A0A0P1G001</accession>
<evidence type="ECO:0000313" key="1">
    <source>
        <dbReference type="EMBL" id="CUH74805.1"/>
    </source>
</evidence>